<dbReference type="PANTHER" id="PTHR44688">
    <property type="entry name" value="DNA-BINDING TRANSCRIPTIONAL ACTIVATOR DEVR_DOSR"/>
    <property type="match status" value="1"/>
</dbReference>
<dbReference type="PROSITE" id="PS00622">
    <property type="entry name" value="HTH_LUXR_1"/>
    <property type="match status" value="1"/>
</dbReference>
<dbReference type="SMART" id="SM00421">
    <property type="entry name" value="HTH_LUXR"/>
    <property type="match status" value="1"/>
</dbReference>
<feature type="domain" description="HTH luxR-type" evidence="4">
    <location>
        <begin position="162"/>
        <end position="227"/>
    </location>
</feature>
<dbReference type="Gene3D" id="1.10.10.10">
    <property type="entry name" value="Winged helix-like DNA-binding domain superfamily/Winged helix DNA-binding domain"/>
    <property type="match status" value="1"/>
</dbReference>
<dbReference type="SUPFAM" id="SSF52172">
    <property type="entry name" value="CheY-like"/>
    <property type="match status" value="1"/>
</dbReference>
<keyword evidence="3" id="KW-0804">Transcription</keyword>
<dbReference type="PRINTS" id="PR00038">
    <property type="entry name" value="HTHLUXR"/>
</dbReference>
<protein>
    <submittedName>
        <fullName evidence="5">DNA-binding response regulator</fullName>
    </submittedName>
</protein>
<gene>
    <name evidence="5" type="ORF">D5S18_26150</name>
</gene>
<reference evidence="5 6" key="1">
    <citation type="submission" date="2018-09" db="EMBL/GenBank/DDBJ databases">
        <title>YIM PH21274 draft genome.</title>
        <authorList>
            <person name="Miao C."/>
        </authorList>
    </citation>
    <scope>NUCLEOTIDE SEQUENCE [LARGE SCALE GENOMIC DNA]</scope>
    <source>
        <strain evidence="5 6">YIM PH 21724</strain>
    </source>
</reference>
<dbReference type="InterPro" id="IPR011006">
    <property type="entry name" value="CheY-like_superfamily"/>
</dbReference>
<dbReference type="SUPFAM" id="SSF46894">
    <property type="entry name" value="C-terminal effector domain of the bipartite response regulators"/>
    <property type="match status" value="1"/>
</dbReference>
<comment type="caution">
    <text evidence="5">The sequence shown here is derived from an EMBL/GenBank/DDBJ whole genome shotgun (WGS) entry which is preliminary data.</text>
</comment>
<keyword evidence="1" id="KW-0805">Transcription regulation</keyword>
<dbReference type="GO" id="GO:0006355">
    <property type="term" value="P:regulation of DNA-templated transcription"/>
    <property type="evidence" value="ECO:0007669"/>
    <property type="project" value="InterPro"/>
</dbReference>
<evidence type="ECO:0000256" key="3">
    <source>
        <dbReference type="ARBA" id="ARBA00023163"/>
    </source>
</evidence>
<evidence type="ECO:0000256" key="1">
    <source>
        <dbReference type="ARBA" id="ARBA00023015"/>
    </source>
</evidence>
<dbReference type="InterPro" id="IPR036388">
    <property type="entry name" value="WH-like_DNA-bd_sf"/>
</dbReference>
<dbReference type="RefSeq" id="WP_120043749.1">
    <property type="nucleotide sequence ID" value="NZ_QZFU01000036.1"/>
</dbReference>
<dbReference type="Proteomes" id="UP000266677">
    <property type="component" value="Unassembled WGS sequence"/>
</dbReference>
<sequence>MNDSFDSRRLANRHGGLGRTCLPMRTRERTVLIASDSPFLRDDFERALAGSQELTLAGTSGIREVAEKTRRWCPDVVLLDASVAPVPGLGSLAQHLRALDYPPSVVLLVQRHAERSQLEFADVVLAAECGIPAVLQSLRLVTSGAVVFVGRSRPTKSTDLEMRQRLSSLTDREREILLLIVGGLSNREVGARLFISLDTVKEHVSRILTKLQVASRIEAAVVAVRAEHARSGA</sequence>
<keyword evidence="2 5" id="KW-0238">DNA-binding</keyword>
<name>A0A3A4JVU1_9NOCA</name>
<evidence type="ECO:0000259" key="4">
    <source>
        <dbReference type="PROSITE" id="PS50043"/>
    </source>
</evidence>
<evidence type="ECO:0000313" key="6">
    <source>
        <dbReference type="Proteomes" id="UP000266677"/>
    </source>
</evidence>
<dbReference type="PANTHER" id="PTHR44688:SF16">
    <property type="entry name" value="DNA-BINDING TRANSCRIPTIONAL ACTIVATOR DEVR_DOSR"/>
    <property type="match status" value="1"/>
</dbReference>
<dbReference type="Gene3D" id="3.40.50.2300">
    <property type="match status" value="1"/>
</dbReference>
<dbReference type="InterPro" id="IPR000792">
    <property type="entry name" value="Tscrpt_reg_LuxR_C"/>
</dbReference>
<dbReference type="EMBL" id="QZFU01000036">
    <property type="protein sequence ID" value="RJO70692.1"/>
    <property type="molecule type" value="Genomic_DNA"/>
</dbReference>
<dbReference type="Pfam" id="PF00196">
    <property type="entry name" value="GerE"/>
    <property type="match status" value="1"/>
</dbReference>
<proteinExistence type="predicted"/>
<evidence type="ECO:0000313" key="5">
    <source>
        <dbReference type="EMBL" id="RJO70692.1"/>
    </source>
</evidence>
<keyword evidence="6" id="KW-1185">Reference proteome</keyword>
<dbReference type="GO" id="GO:0003677">
    <property type="term" value="F:DNA binding"/>
    <property type="evidence" value="ECO:0007669"/>
    <property type="project" value="UniProtKB-KW"/>
</dbReference>
<dbReference type="OrthoDB" id="4554142at2"/>
<evidence type="ECO:0000256" key="2">
    <source>
        <dbReference type="ARBA" id="ARBA00023125"/>
    </source>
</evidence>
<accession>A0A3A4JVU1</accession>
<dbReference type="PROSITE" id="PS50043">
    <property type="entry name" value="HTH_LUXR_2"/>
    <property type="match status" value="1"/>
</dbReference>
<organism evidence="5 6">
    <name type="scientific">Nocardia panacis</name>
    <dbReference type="NCBI Taxonomy" id="2340916"/>
    <lineage>
        <taxon>Bacteria</taxon>
        <taxon>Bacillati</taxon>
        <taxon>Actinomycetota</taxon>
        <taxon>Actinomycetes</taxon>
        <taxon>Mycobacteriales</taxon>
        <taxon>Nocardiaceae</taxon>
        <taxon>Nocardia</taxon>
    </lineage>
</organism>
<dbReference type="CDD" id="cd06170">
    <property type="entry name" value="LuxR_C_like"/>
    <property type="match status" value="1"/>
</dbReference>
<dbReference type="InterPro" id="IPR016032">
    <property type="entry name" value="Sig_transdc_resp-reg_C-effctor"/>
</dbReference>
<dbReference type="AlphaFoldDB" id="A0A3A4JVU1"/>